<evidence type="ECO:0000259" key="12">
    <source>
        <dbReference type="PROSITE" id="PS50109"/>
    </source>
</evidence>
<evidence type="ECO:0000256" key="3">
    <source>
        <dbReference type="ARBA" id="ARBA00012438"/>
    </source>
</evidence>
<comment type="caution">
    <text evidence="14">The sequence shown here is derived from an EMBL/GenBank/DDBJ whole genome shotgun (WGS) entry which is preliminary data.</text>
</comment>
<reference evidence="14 15" key="1">
    <citation type="submission" date="2019-10" db="EMBL/GenBank/DDBJ databases">
        <title>Draft Genome Sequence of Cytophagaceae sp. SJW1-29.</title>
        <authorList>
            <person name="Choi A."/>
        </authorList>
    </citation>
    <scope>NUCLEOTIDE SEQUENCE [LARGE SCALE GENOMIC DNA]</scope>
    <source>
        <strain evidence="14 15">SJW1-29</strain>
    </source>
</reference>
<protein>
    <recommendedName>
        <fullName evidence="3">histidine kinase</fullName>
        <ecNumber evidence="3">2.7.13.3</ecNumber>
    </recommendedName>
</protein>
<evidence type="ECO:0000256" key="5">
    <source>
        <dbReference type="ARBA" id="ARBA00022679"/>
    </source>
</evidence>
<dbReference type="GO" id="GO:0000155">
    <property type="term" value="F:phosphorelay sensor kinase activity"/>
    <property type="evidence" value="ECO:0007669"/>
    <property type="project" value="InterPro"/>
</dbReference>
<comment type="catalytic activity">
    <reaction evidence="1">
        <text>ATP + protein L-histidine = ADP + protein N-phospho-L-histidine.</text>
        <dbReference type="EC" id="2.7.13.3"/>
    </reaction>
</comment>
<dbReference type="SUPFAM" id="SSF47384">
    <property type="entry name" value="Homodimeric domain of signal transducing histidine kinase"/>
    <property type="match status" value="1"/>
</dbReference>
<dbReference type="SMART" id="SM00388">
    <property type="entry name" value="HisKA"/>
    <property type="match status" value="1"/>
</dbReference>
<keyword evidence="10 11" id="KW-0472">Membrane</keyword>
<dbReference type="EC" id="2.7.13.3" evidence="3"/>
<dbReference type="Gene3D" id="6.10.340.10">
    <property type="match status" value="1"/>
</dbReference>
<dbReference type="InterPro" id="IPR050428">
    <property type="entry name" value="TCS_sensor_his_kinase"/>
</dbReference>
<dbReference type="Pfam" id="PF00672">
    <property type="entry name" value="HAMP"/>
    <property type="match status" value="1"/>
</dbReference>
<comment type="subcellular location">
    <subcellularLocation>
        <location evidence="2">Membrane</location>
    </subcellularLocation>
</comment>
<organism evidence="14 15">
    <name type="scientific">Salmonirosea aquatica</name>
    <dbReference type="NCBI Taxonomy" id="2654236"/>
    <lineage>
        <taxon>Bacteria</taxon>
        <taxon>Pseudomonadati</taxon>
        <taxon>Bacteroidota</taxon>
        <taxon>Cytophagia</taxon>
        <taxon>Cytophagales</taxon>
        <taxon>Spirosomataceae</taxon>
        <taxon>Salmonirosea</taxon>
    </lineage>
</organism>
<evidence type="ECO:0000256" key="10">
    <source>
        <dbReference type="ARBA" id="ARBA00023136"/>
    </source>
</evidence>
<evidence type="ECO:0000256" key="1">
    <source>
        <dbReference type="ARBA" id="ARBA00000085"/>
    </source>
</evidence>
<dbReference type="InterPro" id="IPR036097">
    <property type="entry name" value="HisK_dim/P_sf"/>
</dbReference>
<dbReference type="PRINTS" id="PR00344">
    <property type="entry name" value="BCTRLSENSOR"/>
</dbReference>
<evidence type="ECO:0000256" key="2">
    <source>
        <dbReference type="ARBA" id="ARBA00004370"/>
    </source>
</evidence>
<dbReference type="InterPro" id="IPR036890">
    <property type="entry name" value="HATPase_C_sf"/>
</dbReference>
<dbReference type="PROSITE" id="PS50885">
    <property type="entry name" value="HAMP"/>
    <property type="match status" value="1"/>
</dbReference>
<dbReference type="InterPro" id="IPR004358">
    <property type="entry name" value="Sig_transdc_His_kin-like_C"/>
</dbReference>
<evidence type="ECO:0000259" key="13">
    <source>
        <dbReference type="PROSITE" id="PS50885"/>
    </source>
</evidence>
<proteinExistence type="predicted"/>
<keyword evidence="6 11" id="KW-0812">Transmembrane</keyword>
<dbReference type="Gene3D" id="1.10.287.130">
    <property type="match status" value="1"/>
</dbReference>
<dbReference type="InterPro" id="IPR003661">
    <property type="entry name" value="HisK_dim/P_dom"/>
</dbReference>
<dbReference type="CDD" id="cd00082">
    <property type="entry name" value="HisKA"/>
    <property type="match status" value="1"/>
</dbReference>
<dbReference type="RefSeq" id="WP_152759982.1">
    <property type="nucleotide sequence ID" value="NZ_WHLY01000002.1"/>
</dbReference>
<keyword evidence="15" id="KW-1185">Reference proteome</keyword>
<evidence type="ECO:0000256" key="11">
    <source>
        <dbReference type="SAM" id="Phobius"/>
    </source>
</evidence>
<dbReference type="InterPro" id="IPR005467">
    <property type="entry name" value="His_kinase_dom"/>
</dbReference>
<dbReference type="GO" id="GO:0005886">
    <property type="term" value="C:plasma membrane"/>
    <property type="evidence" value="ECO:0007669"/>
    <property type="project" value="TreeGrafter"/>
</dbReference>
<keyword evidence="7" id="KW-0418">Kinase</keyword>
<dbReference type="FunFam" id="1.10.287.130:FF:000001">
    <property type="entry name" value="Two-component sensor histidine kinase"/>
    <property type="match status" value="1"/>
</dbReference>
<dbReference type="InterPro" id="IPR003594">
    <property type="entry name" value="HATPase_dom"/>
</dbReference>
<dbReference type="EMBL" id="WHLY01000002">
    <property type="protein sequence ID" value="MPR34073.1"/>
    <property type="molecule type" value="Genomic_DNA"/>
</dbReference>
<keyword evidence="9" id="KW-0902">Two-component regulatory system</keyword>
<dbReference type="SUPFAM" id="SSF55874">
    <property type="entry name" value="ATPase domain of HSP90 chaperone/DNA topoisomerase II/histidine kinase"/>
    <property type="match status" value="1"/>
</dbReference>
<evidence type="ECO:0000256" key="6">
    <source>
        <dbReference type="ARBA" id="ARBA00022692"/>
    </source>
</evidence>
<sequence>MNIKARLTMLFTLLVASIMLFFCVAIYFFYDQYREQQFFSYLTERATTIIRLLEDVNGITEAEIKQIEEANSAILLGEEITIYDSQDSVIFDSGKDLFPISKQILEQVRQGQEQQFRQGNREVVMLRHVHEVGEPRWVVVAYATDLIGLNKLNRLRDILALGWLLSLILVSGAGWIFSKDALRPVSEIIDQVNNISAGNLHDRLRVGNGKDELAQLSMTFNQMLSRLELAFTVQRSFVSHASHELRTPLAVMMGEVEVALMKERTGAAYQETLSRVLDEVKELSELVNNLLELARTDAGQTALRKVRADEILWQAQAHVTHKYPGYEVEIRYDQEPENEEQLLIRGDEGLLRTAFINLMENACKYSSNQQAVVRIEIESNRLLLHFQDQGVGIDAEHIPLLFDTFYRITTTQDRKGYGIGLALVKRILTLHKGTIEVTSQPGVGSDFKVILPLF</sequence>
<feature type="transmembrane region" description="Helical" evidence="11">
    <location>
        <begin position="6"/>
        <end position="30"/>
    </location>
</feature>
<evidence type="ECO:0000313" key="14">
    <source>
        <dbReference type="EMBL" id="MPR34073.1"/>
    </source>
</evidence>
<dbReference type="Pfam" id="PF00512">
    <property type="entry name" value="HisKA"/>
    <property type="match status" value="1"/>
</dbReference>
<dbReference type="PROSITE" id="PS50109">
    <property type="entry name" value="HIS_KIN"/>
    <property type="match status" value="1"/>
</dbReference>
<feature type="domain" description="Histidine kinase" evidence="12">
    <location>
        <begin position="240"/>
        <end position="454"/>
    </location>
</feature>
<dbReference type="SMART" id="SM00304">
    <property type="entry name" value="HAMP"/>
    <property type="match status" value="1"/>
</dbReference>
<dbReference type="CDD" id="cd06225">
    <property type="entry name" value="HAMP"/>
    <property type="match status" value="1"/>
</dbReference>
<name>A0A7C9FY98_9BACT</name>
<keyword evidence="8 11" id="KW-1133">Transmembrane helix</keyword>
<keyword evidence="4" id="KW-0597">Phosphoprotein</keyword>
<dbReference type="InterPro" id="IPR003660">
    <property type="entry name" value="HAMP_dom"/>
</dbReference>
<keyword evidence="5" id="KW-0808">Transferase</keyword>
<dbReference type="PANTHER" id="PTHR45436">
    <property type="entry name" value="SENSOR HISTIDINE KINASE YKOH"/>
    <property type="match status" value="1"/>
</dbReference>
<gene>
    <name evidence="14" type="ORF">GBK04_12020</name>
</gene>
<dbReference type="SUPFAM" id="SSF158472">
    <property type="entry name" value="HAMP domain-like"/>
    <property type="match status" value="1"/>
</dbReference>
<evidence type="ECO:0000256" key="7">
    <source>
        <dbReference type="ARBA" id="ARBA00022777"/>
    </source>
</evidence>
<dbReference type="Proteomes" id="UP000479293">
    <property type="component" value="Unassembled WGS sequence"/>
</dbReference>
<accession>A0A7C9FY98</accession>
<dbReference type="PANTHER" id="PTHR45436:SF5">
    <property type="entry name" value="SENSOR HISTIDINE KINASE TRCS"/>
    <property type="match status" value="1"/>
</dbReference>
<dbReference type="Pfam" id="PF02518">
    <property type="entry name" value="HATPase_c"/>
    <property type="match status" value="1"/>
</dbReference>
<dbReference type="AlphaFoldDB" id="A0A7C9FY98"/>
<evidence type="ECO:0000256" key="9">
    <source>
        <dbReference type="ARBA" id="ARBA00023012"/>
    </source>
</evidence>
<evidence type="ECO:0000313" key="15">
    <source>
        <dbReference type="Proteomes" id="UP000479293"/>
    </source>
</evidence>
<dbReference type="SMART" id="SM00387">
    <property type="entry name" value="HATPase_c"/>
    <property type="match status" value="1"/>
</dbReference>
<evidence type="ECO:0000256" key="4">
    <source>
        <dbReference type="ARBA" id="ARBA00022553"/>
    </source>
</evidence>
<evidence type="ECO:0000256" key="8">
    <source>
        <dbReference type="ARBA" id="ARBA00022989"/>
    </source>
</evidence>
<dbReference type="Gene3D" id="3.30.565.10">
    <property type="entry name" value="Histidine kinase-like ATPase, C-terminal domain"/>
    <property type="match status" value="1"/>
</dbReference>
<feature type="domain" description="HAMP" evidence="13">
    <location>
        <begin position="179"/>
        <end position="232"/>
    </location>
</feature>